<protein>
    <recommendedName>
        <fullName evidence="3">DUF2550 domain-containing protein</fullName>
    </recommendedName>
</protein>
<dbReference type="InterPro" id="IPR019675">
    <property type="entry name" value="DUF2550"/>
</dbReference>
<dbReference type="EMBL" id="CP009249">
    <property type="protein sequence ID" value="APT92758.1"/>
    <property type="molecule type" value="Genomic_DNA"/>
</dbReference>
<sequence length="153" mass="17106">MSPMSVALLALVAVIVAMVGLASFRFFKVRSTGAPVLVRPMPGRDVHGWRHGVVRYTPTHLELYKLRSVRVSADVSLSRLDIEIVSHRQLTDAEASFMPEHEEAVHLRAAGQEYELALTGRGAMALHAWVESAPSPRRETLSIKEIRQRSQQR</sequence>
<dbReference type="Pfam" id="PF10739">
    <property type="entry name" value="DUF2550"/>
    <property type="match status" value="1"/>
</dbReference>
<dbReference type="Proteomes" id="UP000185491">
    <property type="component" value="Chromosome"/>
</dbReference>
<evidence type="ECO:0008006" key="3">
    <source>
        <dbReference type="Google" id="ProtNLM"/>
    </source>
</evidence>
<organism evidence="1 2">
    <name type="scientific">Corynebacterium phocae</name>
    <dbReference type="NCBI Taxonomy" id="161895"/>
    <lineage>
        <taxon>Bacteria</taxon>
        <taxon>Bacillati</taxon>
        <taxon>Actinomycetota</taxon>
        <taxon>Actinomycetes</taxon>
        <taxon>Mycobacteriales</taxon>
        <taxon>Corynebacteriaceae</taxon>
        <taxon>Corynebacterium</taxon>
    </lineage>
</organism>
<evidence type="ECO:0000313" key="1">
    <source>
        <dbReference type="EMBL" id="APT92758.1"/>
    </source>
</evidence>
<dbReference type="OrthoDB" id="4793422at2"/>
<proteinExistence type="predicted"/>
<dbReference type="AlphaFoldDB" id="A0A1L7D3Q9"/>
<evidence type="ECO:0000313" key="2">
    <source>
        <dbReference type="Proteomes" id="UP000185491"/>
    </source>
</evidence>
<reference evidence="1 2" key="1">
    <citation type="submission" date="2014-08" db="EMBL/GenBank/DDBJ databases">
        <title>Complete genome sequence of Corynebacterium phocae M408/89/1(T)(=DSM 44612(T)), isolated from the common seal (Phoca vitulina).</title>
        <authorList>
            <person name="Ruckert C."/>
            <person name="Albersmeier A."/>
            <person name="Winkler A."/>
            <person name="Kalinowski J."/>
        </authorList>
    </citation>
    <scope>NUCLEOTIDE SEQUENCE [LARGE SCALE GENOMIC DNA]</scope>
    <source>
        <strain evidence="1 2">M408/89/1</strain>
    </source>
</reference>
<gene>
    <name evidence="1" type="ORF">CPHO_07485</name>
</gene>
<keyword evidence="2" id="KW-1185">Reference proteome</keyword>
<name>A0A1L7D3Q9_9CORY</name>
<dbReference type="KEGG" id="cpho:CPHO_07485"/>
<accession>A0A1L7D3Q9</accession>
<dbReference type="STRING" id="161895.CPHO_07485"/>